<keyword evidence="1" id="KW-0436">Ligase</keyword>
<feature type="compositionally biased region" description="Low complexity" evidence="6">
    <location>
        <begin position="1065"/>
        <end position="1077"/>
    </location>
</feature>
<feature type="compositionally biased region" description="Polar residues" evidence="6">
    <location>
        <begin position="1919"/>
        <end position="1929"/>
    </location>
</feature>
<feature type="region of interest" description="Disordered" evidence="6">
    <location>
        <begin position="1262"/>
        <end position="1329"/>
    </location>
</feature>
<evidence type="ECO:0000313" key="12">
    <source>
        <dbReference type="Proteomes" id="UP000007494"/>
    </source>
</evidence>
<evidence type="ECO:0000259" key="8">
    <source>
        <dbReference type="Pfam" id="PF00133"/>
    </source>
</evidence>
<dbReference type="CDD" id="cd07960">
    <property type="entry name" value="Anticodon_Ia_Ile_BEm"/>
    <property type="match status" value="1"/>
</dbReference>
<feature type="region of interest" description="Disordered" evidence="6">
    <location>
        <begin position="1159"/>
        <end position="1184"/>
    </location>
</feature>
<dbReference type="SUPFAM" id="SSF52374">
    <property type="entry name" value="Nucleotidylyl transferase"/>
    <property type="match status" value="1"/>
</dbReference>
<evidence type="ECO:0000313" key="11">
    <source>
        <dbReference type="EMBL" id="CEL71191.1"/>
    </source>
</evidence>
<dbReference type="Pfam" id="PF00133">
    <property type="entry name" value="tRNA-synt_1"/>
    <property type="match status" value="2"/>
</dbReference>
<dbReference type="Gene3D" id="3.40.50.620">
    <property type="entry name" value="HUPs"/>
    <property type="match status" value="2"/>
</dbReference>
<dbReference type="GO" id="GO:0004822">
    <property type="term" value="F:isoleucine-tRNA ligase activity"/>
    <property type="evidence" value="ECO:0007669"/>
    <property type="project" value="TreeGrafter"/>
</dbReference>
<feature type="compositionally biased region" description="Low complexity" evidence="6">
    <location>
        <begin position="1814"/>
        <end position="1846"/>
    </location>
</feature>
<feature type="compositionally biased region" description="Basic and acidic residues" evidence="6">
    <location>
        <begin position="376"/>
        <end position="385"/>
    </location>
</feature>
<feature type="region of interest" description="Disordered" evidence="6">
    <location>
        <begin position="1498"/>
        <end position="1524"/>
    </location>
</feature>
<dbReference type="GO" id="GO:0002161">
    <property type="term" value="F:aminoacyl-tRNA deacylase activity"/>
    <property type="evidence" value="ECO:0007669"/>
    <property type="project" value="InterPro"/>
</dbReference>
<keyword evidence="2" id="KW-0547">Nucleotide-binding</keyword>
<evidence type="ECO:0000256" key="4">
    <source>
        <dbReference type="ARBA" id="ARBA00022917"/>
    </source>
</evidence>
<feature type="compositionally biased region" description="Basic and acidic residues" evidence="6">
    <location>
        <begin position="1033"/>
        <end position="1048"/>
    </location>
</feature>
<dbReference type="InterPro" id="IPR009080">
    <property type="entry name" value="tRNAsynth_Ia_anticodon-bd"/>
</dbReference>
<organism evidence="10 12">
    <name type="scientific">Neospora caninum (strain Liverpool)</name>
    <dbReference type="NCBI Taxonomy" id="572307"/>
    <lineage>
        <taxon>Eukaryota</taxon>
        <taxon>Sar</taxon>
        <taxon>Alveolata</taxon>
        <taxon>Apicomplexa</taxon>
        <taxon>Conoidasida</taxon>
        <taxon>Coccidia</taxon>
        <taxon>Eucoccidiorida</taxon>
        <taxon>Eimeriorina</taxon>
        <taxon>Sarcocystidae</taxon>
        <taxon>Neospora</taxon>
    </lineage>
</organism>
<feature type="compositionally biased region" description="Basic and acidic residues" evidence="6">
    <location>
        <begin position="2342"/>
        <end position="2370"/>
    </location>
</feature>
<dbReference type="Gene3D" id="1.10.730.20">
    <property type="match status" value="1"/>
</dbReference>
<feature type="region of interest" description="Disordered" evidence="6">
    <location>
        <begin position="709"/>
        <end position="728"/>
    </location>
</feature>
<feature type="compositionally biased region" description="Basic and acidic residues" evidence="6">
    <location>
        <begin position="1937"/>
        <end position="1946"/>
    </location>
</feature>
<dbReference type="InterPro" id="IPR033708">
    <property type="entry name" value="Anticodon_Ile_BEm"/>
</dbReference>
<name>F0VRT4_NEOCL</name>
<keyword evidence="3" id="KW-0067">ATP-binding</keyword>
<feature type="region of interest" description="Disordered" evidence="6">
    <location>
        <begin position="361"/>
        <end position="404"/>
    </location>
</feature>
<feature type="region of interest" description="Disordered" evidence="6">
    <location>
        <begin position="842"/>
        <end position="884"/>
    </location>
</feature>
<feature type="region of interest" description="Disordered" evidence="6">
    <location>
        <begin position="1622"/>
        <end position="1672"/>
    </location>
</feature>
<feature type="region of interest" description="Disordered" evidence="6">
    <location>
        <begin position="1912"/>
        <end position="1960"/>
    </location>
</feature>
<evidence type="ECO:0000256" key="5">
    <source>
        <dbReference type="ARBA" id="ARBA00023146"/>
    </source>
</evidence>
<feature type="compositionally biased region" description="Basic and acidic residues" evidence="6">
    <location>
        <begin position="937"/>
        <end position="949"/>
    </location>
</feature>
<feature type="compositionally biased region" description="Low complexity" evidence="6">
    <location>
        <begin position="859"/>
        <end position="868"/>
    </location>
</feature>
<dbReference type="InterPro" id="IPR009008">
    <property type="entry name" value="Val/Leu/Ile-tRNA-synth_edit"/>
</dbReference>
<dbReference type="EMBL" id="FR823393">
    <property type="protein sequence ID" value="CBZ56432.1"/>
    <property type="molecule type" value="Genomic_DNA"/>
</dbReference>
<dbReference type="GeneID" id="13445654"/>
<reference evidence="10" key="2">
    <citation type="submission" date="2011-03" db="EMBL/GenBank/DDBJ databases">
        <title>Comparative genomics and transcriptomics of Neospora caninum and Toxoplasma gondii.</title>
        <authorList>
            <person name="Reid A.J."/>
            <person name="Sohal A."/>
            <person name="Harris D."/>
            <person name="Quail M."/>
            <person name="Sanders M."/>
            <person name="Berriman M."/>
            <person name="Wastling J.M."/>
            <person name="Pain A."/>
        </authorList>
    </citation>
    <scope>NUCLEOTIDE SEQUENCE</scope>
    <source>
        <strain evidence="10">Liverpool</strain>
    </source>
</reference>
<dbReference type="GO" id="GO:0000049">
    <property type="term" value="F:tRNA binding"/>
    <property type="evidence" value="ECO:0007669"/>
    <property type="project" value="InterPro"/>
</dbReference>
<feature type="region of interest" description="Disordered" evidence="6">
    <location>
        <begin position="1009"/>
        <end position="1103"/>
    </location>
</feature>
<feature type="compositionally biased region" description="Basic and acidic residues" evidence="6">
    <location>
        <begin position="107"/>
        <end position="118"/>
    </location>
</feature>
<dbReference type="InterPro" id="IPR014729">
    <property type="entry name" value="Rossmann-like_a/b/a_fold"/>
</dbReference>
<evidence type="ECO:0000256" key="7">
    <source>
        <dbReference type="SAM" id="SignalP"/>
    </source>
</evidence>
<protein>
    <submittedName>
        <fullName evidence="11">Isoleucyl-tRNA synthetase, putative</fullName>
    </submittedName>
    <submittedName>
        <fullName evidence="10">Putative isoleucyl-tRNA synthetase</fullName>
    </submittedName>
</protein>
<feature type="chain" id="PRO_5007655304" evidence="7">
    <location>
        <begin position="51"/>
        <end position="2554"/>
    </location>
</feature>
<feature type="region of interest" description="Disordered" evidence="6">
    <location>
        <begin position="2184"/>
        <end position="2225"/>
    </location>
</feature>
<dbReference type="SUPFAM" id="SSF50677">
    <property type="entry name" value="ValRS/IleRS/LeuRS editing domain"/>
    <property type="match status" value="2"/>
</dbReference>
<keyword evidence="4" id="KW-0648">Protein biosynthesis</keyword>
<feature type="compositionally biased region" description="Basic and acidic residues" evidence="6">
    <location>
        <begin position="2259"/>
        <end position="2268"/>
    </location>
</feature>
<dbReference type="InterPro" id="IPR002300">
    <property type="entry name" value="aa-tRNA-synth_Ia"/>
</dbReference>
<evidence type="ECO:0000256" key="3">
    <source>
        <dbReference type="ARBA" id="ARBA00022840"/>
    </source>
</evidence>
<feature type="compositionally biased region" description="Low complexity" evidence="6">
    <location>
        <begin position="1014"/>
        <end position="1030"/>
    </location>
</feature>
<keyword evidence="12" id="KW-1185">Reference proteome</keyword>
<dbReference type="PANTHER" id="PTHR42765:SF1">
    <property type="entry name" value="ISOLEUCINE--TRNA LIGASE, MITOCHONDRIAL"/>
    <property type="match status" value="1"/>
</dbReference>
<proteinExistence type="predicted"/>
<evidence type="ECO:0000256" key="6">
    <source>
        <dbReference type="SAM" id="MobiDB-lite"/>
    </source>
</evidence>
<sequence>MATGPSLRWPGPLCFPRKQTVAAACVFRPSLRPFLLLSLLLILLFEGNVCDSLSHRPGGLSGPPAFTSTSACFTDLPASPPSALVGRRDDVRSPPTQSSPAWSLHGWRRDSDRADSRRQLPRRQGSPAQPRVPPTSPETAGGEELEKGDGDCVFVLKGPRQKHRGQQRSFVSARRRGAPGERERVARHAARKQESEKRPTGSAQLSSLSPFFLASCSRLRAEASFASPASEHATAPCPSHRWNCPPASVATRSVAGWSPACGAPLSRRQLFGGFKQTQAVGRGDPHVSFALRLEPKPTLEAFSRQSHGPRRLEKRLGGDLRSQRLSGTARQGTAGERWLSAEHPPGLPCHPGDGQKTFERCGTLHAPGDARAASGARHEGSEETRAPLSPNPRPTGPRQEGQERQRTLELLKPRVLADQAACSNGVPEREESAVSTTQKAALGGGNQERRSLETTARGKGHVHSVQSPGTAASKATVKGEGCAAPGGRDAGARTKTKATAPYTDTVLLPVTKFRLKSNNLRTEAALQRLWKTHNVYERLLRRIFLDGRGPARGENVGDGDARDARHAGEGGDSEESPRCRCGLCTILAFDASHQPSPLMPAVGPTHLESEASVSEKAAGSDAPSSPPSRTSSPPSASSALPPVPVYLLLDGPPYANGEAHMGHALNKTLKDFVTRFFLLRRRCMHMLPGWDCHGLPIELKALERLQRETRQERAGEQREREGRRGAEKRQVNVNDMRQEARRVAEESIRSQKRDFQRFGVWAHWDMPYLTFDRTYEATELQMFRRMWQKGFVYEGVRPVYWSPSSRTALADAEVEHLPRVSRSLYCAFPLVDLVFSASPLAGERDREDRRRSGSRPRARVATPRTPASAKDRMKLASEDQKERSAEELLASAFPSFVPSEDFAREQAGSCPAQSSAVAREPVSGSGAGLGELPVDEADGKSQLRRKGGETEETSTADESVQAKQLPIRVSLLIWTTTPYTLPANQAVAIHGEKPYAVVEIYRPAGGDATRERSASLASPSRSTASPPACALGESREESRVQFRAREEAAGEDAVVAASGPLKQLPSSPGRSSPSTGRATAFNHGGEAKPGCETNASEDGERAGAEWHTRDIWIVAEEAVQRTMKTLSVAPAGDANAATRAFASAACAGADGVAQHLGAERTPSAEDDAPSWARGRRVGAETEKPRTETTRAKAFFRVLGKIRGKDLVGRRYTHPIFPDKEREVILGDPLVCEQKGTGLVHVAPGHGFEDFVLVRDLLYRQGGGHSGSETAARDASENTPALGLRGGSSGGKATAGSSGGKATAESGATRSSLPKSEDIDVGMQRKSPREQSLSVCDLEIFHSPVDEAGRFTREVGVDELCGLDVFGEGERRVIQLLRKRGVLFQEIPFPHLYPHDWRTKQPLICRTTSQVFLRLDRLRSAALERIKQVHFLPYSGQTTASASASDSGACVPFFPSSAYIRMRAALESRQGDWCLSRQRQWGLPLPFFRLKAAVGSAARRVAPGSTGRSEPGQRGNEEDRANGPGPLLGSPETFAFIANKIQEEGSDAWWANEQLEAWLPAHNSTHVSKCFFTLVHLPVLLFPARSLAADLEPARDTFDVWFDAGCAWRGAVDFVRRWVRETETGENEGGKRSHEDERPGDGGARRARTRDGDHVNPGARSQSDGGPPAKQRGDVPIKTLVMEGTDQHRGWFQALLLTHAALASSARMQETAKVADLVGTSTTTNQRAAGESERESEGGMRRAKRRRGAQEGDKEDEEEGGEMETVVDGETGEMPDRPFDVVVTHGFVLDAKGRKMSKSLGNVFSPQLFFPSPESAPARTGSSSRSSASTAPARLPSARSSLDPASSSRDRDAASTVCSRESPDSRPCLPSVELPYYGADVLRLLIAASNYGRDLLLHVPEHAGLSSPAPAIAKERRRAATSNSLSSSPGGTAAHVESGNRREETRGMRGARGASRKAAAGTPLDQAASAYGKLRGTFRFLLGNLQGFHPKRDAVCYDQLPFLDRAFLRRLDECVAQTTQAYELFDFSRAMRGVLAFLADPFSSFYLEVAKDRLYVSARTSVRRRACQTVLAAVFLALAKLLAPVVPHLAEEAFLRLPPALRNHTHALDTKGGGRSSGEKPPQRTRPVSPADETGSNADEKKGETLESSETGMPGSAGGKLGERAPFVSLFETGWPQLRLRRPASLVPLGSPTGATKHRGAAEQGRDSSQAGEGNPQEARGSLEGDEETALWRALVQLRSDANRLLELPRETNAIARVAEANKESDRGDGCLASGHENGQEGEKTTKGQRPTRGRSDAVRTRCDGKLRIITTDPLLYRRLLAFSSLAPLLGSSEGQRLQGSAGEERNEREGLEGREGDLGDEAQKGKQIDEQATRVWKPYIPARAQAESAQETYSETNVQTPERQGTIHFVPDVDDLRWILQFSHVDVVLRPPELGGHVEKPDRFNEQHEGREEHPVAVLPFEASASGTVRLELFLASGQRCSRCWMRSPLVQRVKATVPSQTSDLTASASVETLSVSKHGEEDAVTPRLCPRCEHAIAANQRDEAKGSGAAREP</sequence>
<dbReference type="Pfam" id="PF08264">
    <property type="entry name" value="Anticodon_1"/>
    <property type="match status" value="1"/>
</dbReference>
<feature type="region of interest" description="Disordered" evidence="6">
    <location>
        <begin position="83"/>
        <end position="204"/>
    </location>
</feature>
<feature type="compositionally biased region" description="Low complexity" evidence="6">
    <location>
        <begin position="1290"/>
        <end position="1308"/>
    </location>
</feature>
<feature type="compositionally biased region" description="Basic and acidic residues" evidence="6">
    <location>
        <begin position="869"/>
        <end position="884"/>
    </location>
</feature>
<dbReference type="InParanoid" id="F0VRT4"/>
<feature type="domain" description="Methionyl/Valyl/Leucyl/Isoleucyl-tRNA synthetase anticodon-binding" evidence="9">
    <location>
        <begin position="2003"/>
        <end position="2093"/>
    </location>
</feature>
<feature type="domain" description="Aminoacyl-tRNA synthetase class Ia" evidence="8">
    <location>
        <begin position="1775"/>
        <end position="1894"/>
    </location>
</feature>
<dbReference type="GO" id="GO:0005524">
    <property type="term" value="F:ATP binding"/>
    <property type="evidence" value="ECO:0007669"/>
    <property type="project" value="UniProtKB-KW"/>
</dbReference>
<evidence type="ECO:0000313" key="10">
    <source>
        <dbReference type="EMBL" id="CBZ56432.1"/>
    </source>
</evidence>
<dbReference type="InterPro" id="IPR050081">
    <property type="entry name" value="Ile-tRNA_ligase"/>
</dbReference>
<feature type="region of interest" description="Disordered" evidence="6">
    <location>
        <begin position="548"/>
        <end position="577"/>
    </location>
</feature>
<feature type="region of interest" description="Disordered" evidence="6">
    <location>
        <begin position="1812"/>
        <end position="1869"/>
    </location>
</feature>
<feature type="region of interest" description="Disordered" evidence="6">
    <location>
        <begin position="302"/>
        <end position="347"/>
    </location>
</feature>
<dbReference type="VEuPathDB" id="ToxoDB:NCLIV_068560"/>
<feature type="domain" description="Aminoacyl-tRNA synthetase class Ia" evidence="8">
    <location>
        <begin position="644"/>
        <end position="1438"/>
    </location>
</feature>
<keyword evidence="7" id="KW-0732">Signal</keyword>
<feature type="compositionally biased region" description="Basic and acidic residues" evidence="6">
    <location>
        <begin position="1729"/>
        <end position="1739"/>
    </location>
</feature>
<feature type="compositionally biased region" description="Low complexity" evidence="6">
    <location>
        <begin position="1950"/>
        <end position="1960"/>
    </location>
</feature>
<feature type="region of interest" description="Disordered" evidence="6">
    <location>
        <begin position="1715"/>
        <end position="1777"/>
    </location>
</feature>
<feature type="region of interest" description="Disordered" evidence="6">
    <location>
        <begin position="2104"/>
        <end position="2161"/>
    </location>
</feature>
<feature type="region of interest" description="Disordered" evidence="6">
    <location>
        <begin position="2332"/>
        <end position="2370"/>
    </location>
</feature>
<feature type="signal peptide" evidence="7">
    <location>
        <begin position="1"/>
        <end position="50"/>
    </location>
</feature>
<evidence type="ECO:0000259" key="9">
    <source>
        <dbReference type="Pfam" id="PF08264"/>
    </source>
</evidence>
<evidence type="ECO:0000256" key="2">
    <source>
        <dbReference type="ARBA" id="ARBA00022741"/>
    </source>
</evidence>
<reference evidence="10" key="1">
    <citation type="submission" date="2011-02" db="EMBL/GenBank/DDBJ databases">
        <authorList>
            <person name="Aslett M."/>
        </authorList>
    </citation>
    <scope>NUCLEOTIDE SEQUENCE</scope>
    <source>
        <strain evidence="10">Liverpool</strain>
    </source>
</reference>
<dbReference type="GO" id="GO:0005829">
    <property type="term" value="C:cytosol"/>
    <property type="evidence" value="ECO:0007669"/>
    <property type="project" value="TreeGrafter"/>
</dbReference>
<dbReference type="EMBL" id="LN714487">
    <property type="protein sequence ID" value="CEL71191.1"/>
    <property type="molecule type" value="Genomic_DNA"/>
</dbReference>
<feature type="compositionally biased region" description="Basic and acidic residues" evidence="6">
    <location>
        <begin position="1622"/>
        <end position="1653"/>
    </location>
</feature>
<feature type="region of interest" description="Disordered" evidence="6">
    <location>
        <begin position="597"/>
        <end position="639"/>
    </location>
</feature>
<feature type="compositionally biased region" description="Basic and acidic residues" evidence="6">
    <location>
        <begin position="559"/>
        <end position="569"/>
    </location>
</feature>
<dbReference type="InterPro" id="IPR013155">
    <property type="entry name" value="M/V/L/I-tRNA-synth_anticd-bd"/>
</dbReference>
<dbReference type="Gene3D" id="3.90.740.10">
    <property type="entry name" value="Valyl/Leucyl/Isoleucyl-tRNA synthetase, editing domain"/>
    <property type="match status" value="1"/>
</dbReference>
<feature type="compositionally biased region" description="Low complexity" evidence="6">
    <location>
        <begin position="627"/>
        <end position="639"/>
    </location>
</feature>
<evidence type="ECO:0000256" key="1">
    <source>
        <dbReference type="ARBA" id="ARBA00022598"/>
    </source>
</evidence>
<dbReference type="RefSeq" id="XP_003886457.1">
    <property type="nucleotide sequence ID" value="XM_003886408.1"/>
</dbReference>
<keyword evidence="5 10" id="KW-0030">Aminoacyl-tRNA synthetase</keyword>
<dbReference type="OrthoDB" id="10264412at2759"/>
<gene>
    <name evidence="11" type="ORF">BN1204_068560</name>
    <name evidence="10" type="ORF">NCLIV_068560</name>
</gene>
<reference evidence="12" key="3">
    <citation type="journal article" date="2012" name="PLoS Pathog.">
        <title>Comparative genomics of the apicomplexan parasites Toxoplasma gondii and Neospora caninum: Coccidia differing in host range and transmission strategy.</title>
        <authorList>
            <person name="Reid A.J."/>
            <person name="Vermont S.J."/>
            <person name="Cotton J.A."/>
            <person name="Harris D."/>
            <person name="Hill-Cawthorne G.A."/>
            <person name="Konen-Waisman S."/>
            <person name="Latham S.M."/>
            <person name="Mourier T."/>
            <person name="Norton R."/>
            <person name="Quail M.A."/>
            <person name="Sanders M."/>
            <person name="Shanmugam D."/>
            <person name="Sohal A."/>
            <person name="Wasmuth J.D."/>
            <person name="Brunk B."/>
            <person name="Grigg M.E."/>
            <person name="Howard J.C."/>
            <person name="Parkinson J."/>
            <person name="Roos D.S."/>
            <person name="Trees A.J."/>
            <person name="Berriman M."/>
            <person name="Pain A."/>
            <person name="Wastling J.M."/>
        </authorList>
    </citation>
    <scope>NUCLEOTIDE SEQUENCE [LARGE SCALE GENOMIC DNA]</scope>
    <source>
        <strain evidence="12">Liverpool</strain>
    </source>
</reference>
<feature type="compositionally biased region" description="Basic and acidic residues" evidence="6">
    <location>
        <begin position="310"/>
        <end position="322"/>
    </location>
</feature>
<dbReference type="PANTHER" id="PTHR42765">
    <property type="entry name" value="SOLEUCYL-TRNA SYNTHETASE"/>
    <property type="match status" value="1"/>
</dbReference>
<accession>F0VRT4</accession>
<feature type="compositionally biased region" description="Basic and acidic residues" evidence="6">
    <location>
        <begin position="842"/>
        <end position="851"/>
    </location>
</feature>
<feature type="region of interest" description="Disordered" evidence="6">
    <location>
        <begin position="421"/>
        <end position="495"/>
    </location>
</feature>
<dbReference type="GO" id="GO:0006428">
    <property type="term" value="P:isoleucyl-tRNA aminoacylation"/>
    <property type="evidence" value="ECO:0007669"/>
    <property type="project" value="TreeGrafter"/>
</dbReference>
<feature type="compositionally biased region" description="Acidic residues" evidence="6">
    <location>
        <begin position="1752"/>
        <end position="1772"/>
    </location>
</feature>
<dbReference type="SUPFAM" id="SSF47323">
    <property type="entry name" value="Anticodon-binding domain of a subclass of class I aminoacyl-tRNA synthetases"/>
    <property type="match status" value="1"/>
</dbReference>
<dbReference type="Proteomes" id="UP000007494">
    <property type="component" value="Chromosome XII"/>
</dbReference>
<reference evidence="11" key="4">
    <citation type="journal article" date="2015" name="PLoS ONE">
        <title>Comprehensive Evaluation of Toxoplasma gondii VEG and Neospora caninum LIV Genomes with Tachyzoite Stage Transcriptome and Proteome Defines Novel Transcript Features.</title>
        <authorList>
            <person name="Ramaprasad A."/>
            <person name="Mourier T."/>
            <person name="Naeem R."/>
            <person name="Malas T.B."/>
            <person name="Moussa E."/>
            <person name="Panigrahi A."/>
            <person name="Vermont S.J."/>
            <person name="Otto T.D."/>
            <person name="Wastling J."/>
            <person name="Pain A."/>
        </authorList>
    </citation>
    <scope>NUCLEOTIDE SEQUENCE</scope>
    <source>
        <strain evidence="11">Liverpool</strain>
    </source>
</reference>
<feature type="region of interest" description="Disordered" evidence="6">
    <location>
        <begin position="2259"/>
        <end position="2298"/>
    </location>
</feature>
<feature type="compositionally biased region" description="Basic and acidic residues" evidence="6">
    <location>
        <begin position="178"/>
        <end position="199"/>
    </location>
</feature>
<feature type="region of interest" description="Disordered" evidence="6">
    <location>
        <begin position="904"/>
        <end position="961"/>
    </location>
</feature>
<dbReference type="eggNOG" id="KOG0433">
    <property type="taxonomic scope" value="Eukaryota"/>
</dbReference>